<reference evidence="3 4" key="1">
    <citation type="journal article" date="2013" name="ISME J.">
        <title>A metabolic model for members of the genus Tetrasphaera involved in enhanced biological phosphorus removal.</title>
        <authorList>
            <person name="Kristiansen R."/>
            <person name="Nguyen H.T.T."/>
            <person name="Saunders A.M."/>
            <person name="Nielsen J.L."/>
            <person name="Wimmer R."/>
            <person name="Le V.Q."/>
            <person name="McIlroy S.J."/>
            <person name="Petrovski S."/>
            <person name="Seviour R.J."/>
            <person name="Calteau A."/>
            <person name="Nielsen K.L."/>
            <person name="Nielsen P.H."/>
        </authorList>
    </citation>
    <scope>NUCLEOTIDE SEQUENCE [LARGE SCALE GENOMIC DNA]</scope>
    <source>
        <strain evidence="3 4">Ben110</strain>
    </source>
</reference>
<evidence type="ECO:0000256" key="1">
    <source>
        <dbReference type="SAM" id="MobiDB-lite"/>
    </source>
</evidence>
<dbReference type="InterPro" id="IPR003615">
    <property type="entry name" value="HNH_nuc"/>
</dbReference>
<protein>
    <submittedName>
        <fullName evidence="3">Putative HNH nuclease</fullName>
    </submittedName>
</protein>
<evidence type="ECO:0000313" key="4">
    <source>
        <dbReference type="Proteomes" id="UP000035763"/>
    </source>
</evidence>
<organism evidence="3 4">
    <name type="scientific">Nostocoides australiense Ben110</name>
    <dbReference type="NCBI Taxonomy" id="1193182"/>
    <lineage>
        <taxon>Bacteria</taxon>
        <taxon>Bacillati</taxon>
        <taxon>Actinomycetota</taxon>
        <taxon>Actinomycetes</taxon>
        <taxon>Micrococcales</taxon>
        <taxon>Intrasporangiaceae</taxon>
        <taxon>Nostocoides</taxon>
    </lineage>
</organism>
<comment type="caution">
    <text evidence="3">The sequence shown here is derived from an EMBL/GenBank/DDBJ whole genome shotgun (WGS) entry which is preliminary data.</text>
</comment>
<dbReference type="SMART" id="SM00507">
    <property type="entry name" value="HNHc"/>
    <property type="match status" value="1"/>
</dbReference>
<dbReference type="EMBL" id="CAJA01000494">
    <property type="protein sequence ID" value="CCH75406.1"/>
    <property type="molecule type" value="Genomic_DNA"/>
</dbReference>
<accession>W6K2N2</accession>
<evidence type="ECO:0000313" key="3">
    <source>
        <dbReference type="EMBL" id="CCH75406.1"/>
    </source>
</evidence>
<proteinExistence type="predicted"/>
<dbReference type="CDD" id="cd00085">
    <property type="entry name" value="HNHc"/>
    <property type="match status" value="1"/>
</dbReference>
<keyword evidence="4" id="KW-1185">Reference proteome</keyword>
<dbReference type="Proteomes" id="UP000035763">
    <property type="component" value="Unassembled WGS sequence"/>
</dbReference>
<dbReference type="AlphaFoldDB" id="W6K2N2"/>
<dbReference type="STRING" id="1193182.BN11_680012"/>
<sequence length="561" mass="59788">MSRCADDGIRDYVADPDEEAAFARWVEGQVADWACEDGEPDISRQNADGQNGDGQDAEGQDAGEEHSGEPDVQAQVSALKGLVDWLRSVAPDDTRGPEATRAEMIDLIATLEGGKGPIAAAQARATHAFARTTIREALAARRTLRTARRGIAPQIALARRCSPSLADRHLSVARALTEMPHTRAALTAGIIDEAAAAAVVHQTSPLSDEHRAAVDELVAPRFAGAIAREIGKLAARHAAELDPASIVAKHRKAVSERGVWTRPAPDGMAYLSVFGPLPDVVGALASLRGYANGVLGGHHEEDDPPAERTHAQIMADTALRLLSGRTAGQTQPVHIGLLMRPESLLGHAQDDPDRCVDRPAWVVGHGPLPAALARRLLLRGCDAADDSSDAGHQNFDDLTPDDLTSADARPADPMPGEPAHTLIQRIFTSRDGRDLVGLESSARLPPPALRWALIIRDDVCRTPYCGAVIRHADHVSPFARSRTTSLANGQGLCARCNYTKDLPGFSTRVLTPQEVTEYAHGHPDDPNTGIAQRAGLNMHVTEIRTPSGHRYLSCAPPLAGG</sequence>
<dbReference type="OrthoDB" id="5241234at2"/>
<evidence type="ECO:0000259" key="2">
    <source>
        <dbReference type="SMART" id="SM00507"/>
    </source>
</evidence>
<dbReference type="RefSeq" id="WP_048695874.1">
    <property type="nucleotide sequence ID" value="NZ_HG764815.1"/>
</dbReference>
<gene>
    <name evidence="3" type="ORF">BN11_680012</name>
</gene>
<name>W6K2N2_9MICO</name>
<feature type="region of interest" description="Disordered" evidence="1">
    <location>
        <begin position="32"/>
        <end position="72"/>
    </location>
</feature>
<feature type="region of interest" description="Disordered" evidence="1">
    <location>
        <begin position="386"/>
        <end position="417"/>
    </location>
</feature>
<dbReference type="Gene3D" id="1.10.30.50">
    <property type="match status" value="1"/>
</dbReference>
<feature type="domain" description="HNH nuclease" evidence="2">
    <location>
        <begin position="449"/>
        <end position="498"/>
    </location>
</feature>
<feature type="compositionally biased region" description="Low complexity" evidence="1">
    <location>
        <begin position="45"/>
        <end position="54"/>
    </location>
</feature>